<dbReference type="Proteomes" id="UP000178835">
    <property type="component" value="Unassembled WGS sequence"/>
</dbReference>
<comment type="caution">
    <text evidence="8">The sequence shown here is derived from an EMBL/GenBank/DDBJ whole genome shotgun (WGS) entry which is preliminary data.</text>
</comment>
<organism evidence="8 9">
    <name type="scientific">Candidatus Spechtbacteria bacterium RIFCSPLOWO2_01_FULL_43_12</name>
    <dbReference type="NCBI Taxonomy" id="1802162"/>
    <lineage>
        <taxon>Bacteria</taxon>
        <taxon>Candidatus Spechtiibacteriota</taxon>
    </lineage>
</organism>
<evidence type="ECO:0000256" key="7">
    <source>
        <dbReference type="HAMAP-Rule" id="MF_01337"/>
    </source>
</evidence>
<name>A0A1G2HE84_9BACT</name>
<dbReference type="GO" id="GO:0008097">
    <property type="term" value="F:5S rRNA binding"/>
    <property type="evidence" value="ECO:0007669"/>
    <property type="project" value="TreeGrafter"/>
</dbReference>
<dbReference type="InterPro" id="IPR005484">
    <property type="entry name" value="Ribosomal_uL18_bac/plant/anim"/>
</dbReference>
<proteinExistence type="inferred from homology"/>
<comment type="subunit">
    <text evidence="7">Part of the 50S ribosomal subunit; part of the 5S rRNA/L5/L18/L25 subcomplex. Contacts the 5S and 23S rRNAs.</text>
</comment>
<comment type="function">
    <text evidence="7">This is one of the proteins that bind and probably mediate the attachment of the 5S RNA into the large ribosomal subunit, where it forms part of the central protuberance.</text>
</comment>
<accession>A0A1G2HE84</accession>
<protein>
    <recommendedName>
        <fullName evidence="6 7">Large ribosomal subunit protein uL18</fullName>
    </recommendedName>
</protein>
<dbReference type="GO" id="GO:0006412">
    <property type="term" value="P:translation"/>
    <property type="evidence" value="ECO:0007669"/>
    <property type="project" value="UniProtKB-UniRule"/>
</dbReference>
<keyword evidence="3 7" id="KW-0694">RNA-binding</keyword>
<sequence>MEKTRTTTRKNRHARIRAKVYGTPQKPRLFVFKSNKHIYGSIIDDTAGKTLVSLSDKKLSKKGKGKNDIDMAQKVGAEIGKTATDKGIKNVVFDRGGYNYHGKVKAFAEGARKQGLKF</sequence>
<keyword evidence="2 7" id="KW-0699">rRNA-binding</keyword>
<dbReference type="PANTHER" id="PTHR12899">
    <property type="entry name" value="39S RIBOSOMAL PROTEIN L18, MITOCHONDRIAL"/>
    <property type="match status" value="1"/>
</dbReference>
<evidence type="ECO:0000313" key="8">
    <source>
        <dbReference type="EMBL" id="OGZ60600.1"/>
    </source>
</evidence>
<keyword evidence="5 7" id="KW-0687">Ribonucleoprotein</keyword>
<dbReference type="InterPro" id="IPR057268">
    <property type="entry name" value="Ribosomal_L18"/>
</dbReference>
<dbReference type="AlphaFoldDB" id="A0A1G2HE84"/>
<evidence type="ECO:0000256" key="5">
    <source>
        <dbReference type="ARBA" id="ARBA00023274"/>
    </source>
</evidence>
<evidence type="ECO:0000256" key="6">
    <source>
        <dbReference type="ARBA" id="ARBA00035197"/>
    </source>
</evidence>
<dbReference type="SUPFAM" id="SSF53137">
    <property type="entry name" value="Translational machinery components"/>
    <property type="match status" value="1"/>
</dbReference>
<dbReference type="GO" id="GO:0003735">
    <property type="term" value="F:structural constituent of ribosome"/>
    <property type="evidence" value="ECO:0007669"/>
    <property type="project" value="InterPro"/>
</dbReference>
<dbReference type="FunFam" id="3.30.420.100:FF:000001">
    <property type="entry name" value="50S ribosomal protein L18"/>
    <property type="match status" value="1"/>
</dbReference>
<keyword evidence="4 7" id="KW-0689">Ribosomal protein</keyword>
<evidence type="ECO:0000256" key="1">
    <source>
        <dbReference type="ARBA" id="ARBA00007116"/>
    </source>
</evidence>
<dbReference type="CDD" id="cd00432">
    <property type="entry name" value="Ribosomal_L18_L5e"/>
    <property type="match status" value="1"/>
</dbReference>
<reference evidence="8 9" key="1">
    <citation type="journal article" date="2016" name="Nat. Commun.">
        <title>Thousands of microbial genomes shed light on interconnected biogeochemical processes in an aquifer system.</title>
        <authorList>
            <person name="Anantharaman K."/>
            <person name="Brown C.T."/>
            <person name="Hug L.A."/>
            <person name="Sharon I."/>
            <person name="Castelle C.J."/>
            <person name="Probst A.J."/>
            <person name="Thomas B.C."/>
            <person name="Singh A."/>
            <person name="Wilkins M.J."/>
            <person name="Karaoz U."/>
            <person name="Brodie E.L."/>
            <person name="Williams K.H."/>
            <person name="Hubbard S.S."/>
            <person name="Banfield J.F."/>
        </authorList>
    </citation>
    <scope>NUCLEOTIDE SEQUENCE [LARGE SCALE GENOMIC DNA]</scope>
</reference>
<comment type="similarity">
    <text evidence="1 7">Belongs to the universal ribosomal protein uL18 family.</text>
</comment>
<evidence type="ECO:0000256" key="3">
    <source>
        <dbReference type="ARBA" id="ARBA00022884"/>
    </source>
</evidence>
<dbReference type="InterPro" id="IPR004389">
    <property type="entry name" value="Ribosomal_uL18_bac-type"/>
</dbReference>
<dbReference type="GO" id="GO:0022625">
    <property type="term" value="C:cytosolic large ribosomal subunit"/>
    <property type="evidence" value="ECO:0007669"/>
    <property type="project" value="TreeGrafter"/>
</dbReference>
<dbReference type="NCBIfam" id="TIGR00060">
    <property type="entry name" value="L18_bact"/>
    <property type="match status" value="1"/>
</dbReference>
<dbReference type="EMBL" id="MHOH01000017">
    <property type="protein sequence ID" value="OGZ60600.1"/>
    <property type="molecule type" value="Genomic_DNA"/>
</dbReference>
<dbReference type="Gene3D" id="3.30.420.100">
    <property type="match status" value="1"/>
</dbReference>
<dbReference type="HAMAP" id="MF_01337_B">
    <property type="entry name" value="Ribosomal_uL18_B"/>
    <property type="match status" value="1"/>
</dbReference>
<evidence type="ECO:0000256" key="4">
    <source>
        <dbReference type="ARBA" id="ARBA00022980"/>
    </source>
</evidence>
<dbReference type="Pfam" id="PF00861">
    <property type="entry name" value="Ribosomal_L18p"/>
    <property type="match status" value="1"/>
</dbReference>
<evidence type="ECO:0000313" key="9">
    <source>
        <dbReference type="Proteomes" id="UP000178835"/>
    </source>
</evidence>
<evidence type="ECO:0000256" key="2">
    <source>
        <dbReference type="ARBA" id="ARBA00022730"/>
    </source>
</evidence>
<dbReference type="PANTHER" id="PTHR12899:SF3">
    <property type="entry name" value="LARGE RIBOSOMAL SUBUNIT PROTEIN UL18M"/>
    <property type="match status" value="1"/>
</dbReference>
<gene>
    <name evidence="7" type="primary">rplR</name>
    <name evidence="8" type="ORF">A2919_01835</name>
</gene>